<organism evidence="2 3">
    <name type="scientific">Rhipicephalus sanguineus</name>
    <name type="common">Brown dog tick</name>
    <name type="synonym">Ixodes sanguineus</name>
    <dbReference type="NCBI Taxonomy" id="34632"/>
    <lineage>
        <taxon>Eukaryota</taxon>
        <taxon>Metazoa</taxon>
        <taxon>Ecdysozoa</taxon>
        <taxon>Arthropoda</taxon>
        <taxon>Chelicerata</taxon>
        <taxon>Arachnida</taxon>
        <taxon>Acari</taxon>
        <taxon>Parasitiformes</taxon>
        <taxon>Ixodida</taxon>
        <taxon>Ixodoidea</taxon>
        <taxon>Ixodidae</taxon>
        <taxon>Rhipicephalinae</taxon>
        <taxon>Rhipicephalus</taxon>
        <taxon>Rhipicephalus</taxon>
    </lineage>
</organism>
<protein>
    <submittedName>
        <fullName evidence="2">Uncharacterized protein</fullName>
    </submittedName>
</protein>
<feature type="region of interest" description="Disordered" evidence="1">
    <location>
        <begin position="226"/>
        <end position="271"/>
    </location>
</feature>
<feature type="region of interest" description="Disordered" evidence="1">
    <location>
        <begin position="1"/>
        <end position="30"/>
    </location>
</feature>
<name>A0A9D4PJC5_RHISA</name>
<dbReference type="VEuPathDB" id="VectorBase:RSAN_033908"/>
<feature type="region of interest" description="Disordered" evidence="1">
    <location>
        <begin position="48"/>
        <end position="102"/>
    </location>
</feature>
<gene>
    <name evidence="2" type="ORF">HPB52_011786</name>
</gene>
<dbReference type="AlphaFoldDB" id="A0A9D4PJC5"/>
<reference evidence="2" key="2">
    <citation type="submission" date="2021-09" db="EMBL/GenBank/DDBJ databases">
        <authorList>
            <person name="Jia N."/>
            <person name="Wang J."/>
            <person name="Shi W."/>
            <person name="Du L."/>
            <person name="Sun Y."/>
            <person name="Zhan W."/>
            <person name="Jiang J."/>
            <person name="Wang Q."/>
            <person name="Zhang B."/>
            <person name="Ji P."/>
            <person name="Sakyi L.B."/>
            <person name="Cui X."/>
            <person name="Yuan T."/>
            <person name="Jiang B."/>
            <person name="Yang W."/>
            <person name="Lam T.T.-Y."/>
            <person name="Chang Q."/>
            <person name="Ding S."/>
            <person name="Wang X."/>
            <person name="Zhu J."/>
            <person name="Ruan X."/>
            <person name="Zhao L."/>
            <person name="Wei J."/>
            <person name="Que T."/>
            <person name="Du C."/>
            <person name="Cheng J."/>
            <person name="Dai P."/>
            <person name="Han X."/>
            <person name="Huang E."/>
            <person name="Gao Y."/>
            <person name="Liu J."/>
            <person name="Shao H."/>
            <person name="Ye R."/>
            <person name="Li L."/>
            <person name="Wei W."/>
            <person name="Wang X."/>
            <person name="Wang C."/>
            <person name="Huo Q."/>
            <person name="Li W."/>
            <person name="Guo W."/>
            <person name="Chen H."/>
            <person name="Chen S."/>
            <person name="Zhou L."/>
            <person name="Zhou L."/>
            <person name="Ni X."/>
            <person name="Tian J."/>
            <person name="Zhou Y."/>
            <person name="Sheng Y."/>
            <person name="Liu T."/>
            <person name="Pan Y."/>
            <person name="Xia L."/>
            <person name="Li J."/>
            <person name="Zhao F."/>
            <person name="Cao W."/>
        </authorList>
    </citation>
    <scope>NUCLEOTIDE SEQUENCE</scope>
    <source>
        <strain evidence="2">Rsan-2018</strain>
        <tissue evidence="2">Larvae</tissue>
    </source>
</reference>
<reference evidence="2" key="1">
    <citation type="journal article" date="2020" name="Cell">
        <title>Large-Scale Comparative Analyses of Tick Genomes Elucidate Their Genetic Diversity and Vector Capacities.</title>
        <authorList>
            <consortium name="Tick Genome and Microbiome Consortium (TIGMIC)"/>
            <person name="Jia N."/>
            <person name="Wang J."/>
            <person name="Shi W."/>
            <person name="Du L."/>
            <person name="Sun Y."/>
            <person name="Zhan W."/>
            <person name="Jiang J.F."/>
            <person name="Wang Q."/>
            <person name="Zhang B."/>
            <person name="Ji P."/>
            <person name="Bell-Sakyi L."/>
            <person name="Cui X.M."/>
            <person name="Yuan T.T."/>
            <person name="Jiang B.G."/>
            <person name="Yang W.F."/>
            <person name="Lam T.T."/>
            <person name="Chang Q.C."/>
            <person name="Ding S.J."/>
            <person name="Wang X.J."/>
            <person name="Zhu J.G."/>
            <person name="Ruan X.D."/>
            <person name="Zhao L."/>
            <person name="Wei J.T."/>
            <person name="Ye R.Z."/>
            <person name="Que T.C."/>
            <person name="Du C.H."/>
            <person name="Zhou Y.H."/>
            <person name="Cheng J.X."/>
            <person name="Dai P.F."/>
            <person name="Guo W.B."/>
            <person name="Han X.H."/>
            <person name="Huang E.J."/>
            <person name="Li L.F."/>
            <person name="Wei W."/>
            <person name="Gao Y.C."/>
            <person name="Liu J.Z."/>
            <person name="Shao H.Z."/>
            <person name="Wang X."/>
            <person name="Wang C.C."/>
            <person name="Yang T.C."/>
            <person name="Huo Q.B."/>
            <person name="Li W."/>
            <person name="Chen H.Y."/>
            <person name="Chen S.E."/>
            <person name="Zhou L.G."/>
            <person name="Ni X.B."/>
            <person name="Tian J.H."/>
            <person name="Sheng Y."/>
            <person name="Liu T."/>
            <person name="Pan Y.S."/>
            <person name="Xia L.Y."/>
            <person name="Li J."/>
            <person name="Zhao F."/>
            <person name="Cao W.C."/>
        </authorList>
    </citation>
    <scope>NUCLEOTIDE SEQUENCE</scope>
    <source>
        <strain evidence="2">Rsan-2018</strain>
    </source>
</reference>
<evidence type="ECO:0000313" key="2">
    <source>
        <dbReference type="EMBL" id="KAH7943803.1"/>
    </source>
</evidence>
<dbReference type="VEuPathDB" id="VectorBase:RSAN_048298"/>
<feature type="region of interest" description="Disordered" evidence="1">
    <location>
        <begin position="355"/>
        <end position="436"/>
    </location>
</feature>
<feature type="compositionally biased region" description="Basic and acidic residues" evidence="1">
    <location>
        <begin position="75"/>
        <end position="86"/>
    </location>
</feature>
<accession>A0A9D4PJC5</accession>
<evidence type="ECO:0000313" key="3">
    <source>
        <dbReference type="Proteomes" id="UP000821837"/>
    </source>
</evidence>
<feature type="compositionally biased region" description="Basic residues" evidence="1">
    <location>
        <begin position="7"/>
        <end position="17"/>
    </location>
</feature>
<sequence length="543" mass="60991">MSTAIGARKRGRRRKPKLSVGSTSSCSSNFTSNVQAKLPELFARLTLRQSANEDERHYRAARYRPPVSKPCSEGEVPKTPRGDAHKTRSSLDSTSSKECEASASEVVENGSDFIREAEEIVNEKPGPKNLAESYVVDVVRQMREVLQEWGPSQEKDLLEALGYARAKPVLEAYGTLIAFLGRYPEFRVLHEDLYTFVYYQDPDDEDEEGGFSSLNKDGATTASCLASSVKDDGGSQYTEAGVRKHRRSRSSSSSSSCYESALDGEEDDREQRRCYPTKVVWSQGPSNPRYQSRAQQEVQQRCDAVAQTQGWGGRDRIVELELTLRRRDAKIAELRERLKILRECHARQVRQLHTKIEKLLRRPPPAPPRSVARPKSNRAAVNERKPTTSDGTCAAQNLPQPRRVFRQTSPPPRPKPEKLSARPVVSSPRPVPSVDKKFTTSAAEKWTPVLELYELPRSKSKATVPCSNVESSLGVSSRQAKTEQLISRTVQMVKKKQPNYTDQEIRRRVDHLRRVQGGFSGMTFNAIVALMLGHLKTTPQAKR</sequence>
<feature type="compositionally biased region" description="Low complexity" evidence="1">
    <location>
        <begin position="19"/>
        <end position="30"/>
    </location>
</feature>
<dbReference type="Proteomes" id="UP000821837">
    <property type="component" value="Unassembled WGS sequence"/>
</dbReference>
<comment type="caution">
    <text evidence="2">The sequence shown here is derived from an EMBL/GenBank/DDBJ whole genome shotgun (WGS) entry which is preliminary data.</text>
</comment>
<proteinExistence type="predicted"/>
<dbReference type="EMBL" id="JABSTV010001253">
    <property type="protein sequence ID" value="KAH7943803.1"/>
    <property type="molecule type" value="Genomic_DNA"/>
</dbReference>
<evidence type="ECO:0000256" key="1">
    <source>
        <dbReference type="SAM" id="MobiDB-lite"/>
    </source>
</evidence>
<feature type="compositionally biased region" description="Polar residues" evidence="1">
    <location>
        <begin position="388"/>
        <end position="399"/>
    </location>
</feature>
<keyword evidence="3" id="KW-1185">Reference proteome</keyword>